<dbReference type="PANTHER" id="PTHR33121">
    <property type="entry name" value="CYCLIC DI-GMP PHOSPHODIESTERASE PDEF"/>
    <property type="match status" value="1"/>
</dbReference>
<accession>L9UAI3</accession>
<dbReference type="PANTHER" id="PTHR33121:SF15">
    <property type="entry name" value="BLUE LIGHT- AND TEMPERATURE-REGULATED ANTIREPRESSOR BLUF"/>
    <property type="match status" value="1"/>
</dbReference>
<organism evidence="2 3">
    <name type="scientific">Vreelandella titanicae BH1</name>
    <dbReference type="NCBI Taxonomy" id="1204738"/>
    <lineage>
        <taxon>Bacteria</taxon>
        <taxon>Pseudomonadati</taxon>
        <taxon>Pseudomonadota</taxon>
        <taxon>Gammaproteobacteria</taxon>
        <taxon>Oceanospirillales</taxon>
        <taxon>Halomonadaceae</taxon>
        <taxon>Vreelandella</taxon>
    </lineage>
</organism>
<dbReference type="CDD" id="cd01948">
    <property type="entry name" value="EAL"/>
    <property type="match status" value="1"/>
</dbReference>
<dbReference type="EMBL" id="AOPO01000003">
    <property type="protein sequence ID" value="ELY21930.1"/>
    <property type="molecule type" value="Genomic_DNA"/>
</dbReference>
<dbReference type="InterPro" id="IPR001633">
    <property type="entry name" value="EAL_dom"/>
</dbReference>
<evidence type="ECO:0000313" key="3">
    <source>
        <dbReference type="Proteomes" id="UP000011651"/>
    </source>
</evidence>
<dbReference type="SMART" id="SM00052">
    <property type="entry name" value="EAL"/>
    <property type="match status" value="1"/>
</dbReference>
<dbReference type="Pfam" id="PF00563">
    <property type="entry name" value="EAL"/>
    <property type="match status" value="1"/>
</dbReference>
<comment type="caution">
    <text evidence="2">The sequence shown here is derived from an EMBL/GenBank/DDBJ whole genome shotgun (WGS) entry which is preliminary data.</text>
</comment>
<sequence length="284" mass="31465">MALTAPSNTHPSGAAMSQCARVNGSCKRCEGDLPFEFTMAFQPIVDLSLAQIVTYEALVRGPCGESAWSVISQVTDELLYRFDQACRVKAIEMASALDMQTDLSINFLPNAVYEPEACIQATLAVSKRVGWPTHRLIFEITETERVRDRQHLCNIINAYRSMGFKTALDDFGNGYANLDLLTDLTPDKLKIDRELVMNCDKDLRRQALLNAIILLAQELDMTLIAEGVETRAEALWLARAGIVQQQGFYFAKPSINSLGQDITPLLAGLKSEAHDKLGAMDARY</sequence>
<name>L9UAI3_9GAMM</name>
<dbReference type="InterPro" id="IPR050706">
    <property type="entry name" value="Cyclic-di-GMP_PDE-like"/>
</dbReference>
<dbReference type="Gene3D" id="3.20.20.450">
    <property type="entry name" value="EAL domain"/>
    <property type="match status" value="1"/>
</dbReference>
<reference evidence="2 3" key="1">
    <citation type="journal article" date="2013" name="Genome Announc.">
        <title>Draft Genome of the Marine Gammaproteobacterium Halomonas titanicae.</title>
        <authorList>
            <person name="Sanchez-Porro C."/>
            <person name="de la Haba R.R."/>
            <person name="Cruz-Hernandez N."/>
            <person name="Gonzalez J.M."/>
            <person name="Reyes-Guirao C."/>
            <person name="Navarro-Sampedro L."/>
            <person name="Carballo M."/>
            <person name="Ventosa A."/>
        </authorList>
    </citation>
    <scope>NUCLEOTIDE SEQUENCE [LARGE SCALE GENOMIC DNA]</scope>
    <source>
        <strain evidence="2 3">BH1</strain>
    </source>
</reference>
<evidence type="ECO:0000259" key="1">
    <source>
        <dbReference type="PROSITE" id="PS50883"/>
    </source>
</evidence>
<evidence type="ECO:0000313" key="2">
    <source>
        <dbReference type="EMBL" id="ELY21930.1"/>
    </source>
</evidence>
<dbReference type="InterPro" id="IPR035919">
    <property type="entry name" value="EAL_sf"/>
</dbReference>
<dbReference type="PROSITE" id="PS50883">
    <property type="entry name" value="EAL"/>
    <property type="match status" value="1"/>
</dbReference>
<protein>
    <submittedName>
        <fullName evidence="2">Diguanylate phosphodiesterase, EAL domain</fullName>
    </submittedName>
</protein>
<dbReference type="PATRIC" id="fig|1204738.3.peg.1571"/>
<feature type="domain" description="EAL" evidence="1">
    <location>
        <begin position="19"/>
        <end position="267"/>
    </location>
</feature>
<dbReference type="Proteomes" id="UP000011651">
    <property type="component" value="Unassembled WGS sequence"/>
</dbReference>
<dbReference type="GO" id="GO:0071111">
    <property type="term" value="F:cyclic-guanylate-specific phosphodiesterase activity"/>
    <property type="evidence" value="ECO:0007669"/>
    <property type="project" value="InterPro"/>
</dbReference>
<dbReference type="AlphaFoldDB" id="L9UAI3"/>
<proteinExistence type="predicted"/>
<dbReference type="SUPFAM" id="SSF141868">
    <property type="entry name" value="EAL domain-like"/>
    <property type="match status" value="1"/>
</dbReference>
<gene>
    <name evidence="2" type="ORF">HALTITAN_1045</name>
</gene>